<feature type="compositionally biased region" description="Basic residues" evidence="1">
    <location>
        <begin position="1"/>
        <end position="10"/>
    </location>
</feature>
<gene>
    <name evidence="2" type="primary">se96</name>
    <name evidence="2" type="ORF">SENV_ORF96</name>
</gene>
<organism evidence="2 3">
    <name type="scientific">Spodoptera exigua multiple nucleopolyhedrovirus</name>
    <dbReference type="NCBI Taxonomy" id="10454"/>
    <lineage>
        <taxon>Viruses</taxon>
        <taxon>Viruses incertae sedis</taxon>
        <taxon>Naldaviricetes</taxon>
        <taxon>Lefavirales</taxon>
        <taxon>Baculoviridae</taxon>
        <taxon>Alphabaculovirus</taxon>
    </lineage>
</organism>
<dbReference type="RefSeq" id="YP_010797860.1">
    <property type="nucleotide sequence ID" value="NC_076246.1"/>
</dbReference>
<name>A0A3G2JU39_9ABAC</name>
<dbReference type="Proteomes" id="UP000676073">
    <property type="component" value="Segment"/>
</dbReference>
<evidence type="ECO:0000313" key="2">
    <source>
        <dbReference type="EMBL" id="AYN45056.1"/>
    </source>
</evidence>
<dbReference type="KEGG" id="vg:80535852"/>
<dbReference type="GeneID" id="80535852"/>
<proteinExistence type="predicted"/>
<protein>
    <submittedName>
        <fullName evidence="2">Se96</fullName>
    </submittedName>
</protein>
<accession>A0A3G2JU39</accession>
<reference evidence="2 3" key="1">
    <citation type="submission" date="2018-05" db="EMBL/GenBank/DDBJ databases">
        <title>The genome sequence of a novel Spodoptera exigua multiple nucleopolyhedrovirus, SeMNPV-QD, isolated from Qingdao, China.</title>
        <authorList>
            <person name="Chen Y."/>
            <person name="Qi B."/>
            <person name="Zheng G."/>
            <person name="Zhang Y."/>
            <person name="Li C."/>
        </authorList>
    </citation>
    <scope>NUCLEOTIDE SEQUENCE [LARGE SCALE GENOMIC DNA]</scope>
    <source>
        <strain evidence="2">SeMNPV-QD</strain>
    </source>
</reference>
<evidence type="ECO:0000313" key="3">
    <source>
        <dbReference type="Proteomes" id="UP000676073"/>
    </source>
</evidence>
<dbReference type="EMBL" id="MH370144">
    <property type="protein sequence ID" value="AYN45056.1"/>
    <property type="molecule type" value="Genomic_DNA"/>
</dbReference>
<keyword evidence="3" id="KW-1185">Reference proteome</keyword>
<evidence type="ECO:0000256" key="1">
    <source>
        <dbReference type="SAM" id="MobiDB-lite"/>
    </source>
</evidence>
<feature type="region of interest" description="Disordered" evidence="1">
    <location>
        <begin position="1"/>
        <end position="33"/>
    </location>
</feature>
<sequence>MNRNSGKKRRGSEDESNSKLKFFKRKQPPKDPINEFTELDLENNINDSILRSPIYTSAVVEPEEVDDNDVEMVETAASVSYKPAIVFIRPPTLNQISQFSNNYVEIQHAIDTITLYMNTLQYNIDPKNKLTAKQFFTLNENETNKLEYKDIMYSILNNNKVNRKNFYAISNMFYHYYVKLMDNLIPIAHVIVNVNYTRGKTRISHALTTFINLCAHYVVSNIKQLFNKENISNVSEEYLNVITTNQSLLTNLYNFRLSDLRRVLFIKHTTDNDINRFETLQAKNPEDRVINIHINVLYNLPRLNFE</sequence>